<evidence type="ECO:0000259" key="1">
    <source>
        <dbReference type="Pfam" id="PF08241"/>
    </source>
</evidence>
<name>A0AAJ2NR13_ALKPS</name>
<gene>
    <name evidence="2" type="ORF">RYX45_16645</name>
</gene>
<dbReference type="InterPro" id="IPR013216">
    <property type="entry name" value="Methyltransf_11"/>
</dbReference>
<dbReference type="RefSeq" id="WP_323467429.1">
    <property type="nucleotide sequence ID" value="NZ_CP144224.1"/>
</dbReference>
<proteinExistence type="predicted"/>
<dbReference type="GO" id="GO:0008757">
    <property type="term" value="F:S-adenosylmethionine-dependent methyltransferase activity"/>
    <property type="evidence" value="ECO:0007669"/>
    <property type="project" value="InterPro"/>
</dbReference>
<comment type="caution">
    <text evidence="2">The sequence shown here is derived from an EMBL/GenBank/DDBJ whole genome shotgun (WGS) entry which is preliminary data.</text>
</comment>
<dbReference type="GO" id="GO:0032259">
    <property type="term" value="P:methylation"/>
    <property type="evidence" value="ECO:0007669"/>
    <property type="project" value="UniProtKB-KW"/>
</dbReference>
<feature type="domain" description="Methyltransferase type 11" evidence="1">
    <location>
        <begin position="45"/>
        <end position="134"/>
    </location>
</feature>
<reference evidence="2" key="1">
    <citation type="submission" date="2023-10" db="EMBL/GenBank/DDBJ databases">
        <title>Screening of Alkalihalophilus pseudofirmusBZ-TG-HK211 and Its Alleviation of Salt Stress on Rapeseed Growth.</title>
        <authorList>
            <person name="Zhao B."/>
            <person name="Guo T."/>
        </authorList>
    </citation>
    <scope>NUCLEOTIDE SEQUENCE</scope>
    <source>
        <strain evidence="2">BZ-TG-HK211</strain>
    </source>
</reference>
<evidence type="ECO:0000313" key="2">
    <source>
        <dbReference type="EMBL" id="MDV2886823.1"/>
    </source>
</evidence>
<sequence>MKQTDIIPFYGGTHPELFEIERRCMDREGKVIDELQQLLPNGLILDIGAGNGFTAEKLQTTQRTIIGMEPDELMIDRTKQVIFTKGCAQDIPFHTHTFDAAYSTWAFFFEGITDLDKGIAEMKRVVKKGGPLIIVDNYGEDEFCALSDRPITSSTNYWIERGFDYHVIETAFIFDHVEEARKLLGFYFGDPGKAVEKTRFEYKVAVYTALND</sequence>
<dbReference type="EC" id="2.1.-.-" evidence="2"/>
<evidence type="ECO:0000313" key="3">
    <source>
        <dbReference type="Proteomes" id="UP001285636"/>
    </source>
</evidence>
<dbReference type="Gene3D" id="3.40.50.150">
    <property type="entry name" value="Vaccinia Virus protein VP39"/>
    <property type="match status" value="1"/>
</dbReference>
<organism evidence="2 3">
    <name type="scientific">Alkalihalophilus pseudofirmus</name>
    <name type="common">Bacillus pseudofirmus</name>
    <dbReference type="NCBI Taxonomy" id="79885"/>
    <lineage>
        <taxon>Bacteria</taxon>
        <taxon>Bacillati</taxon>
        <taxon>Bacillota</taxon>
        <taxon>Bacilli</taxon>
        <taxon>Bacillales</taxon>
        <taxon>Bacillaceae</taxon>
        <taxon>Alkalihalophilus</taxon>
    </lineage>
</organism>
<dbReference type="CDD" id="cd02440">
    <property type="entry name" value="AdoMet_MTases"/>
    <property type="match status" value="1"/>
</dbReference>
<keyword evidence="2" id="KW-0489">Methyltransferase</keyword>
<dbReference type="SUPFAM" id="SSF53335">
    <property type="entry name" value="S-adenosyl-L-methionine-dependent methyltransferases"/>
    <property type="match status" value="1"/>
</dbReference>
<accession>A0AAJ2NR13</accession>
<keyword evidence="2" id="KW-0808">Transferase</keyword>
<dbReference type="EMBL" id="JAWJAY010000005">
    <property type="protein sequence ID" value="MDV2886823.1"/>
    <property type="molecule type" value="Genomic_DNA"/>
</dbReference>
<protein>
    <submittedName>
        <fullName evidence="2">Class I SAM-dependent methyltransferase</fullName>
        <ecNumber evidence="2">2.1.-.-</ecNumber>
    </submittedName>
</protein>
<dbReference type="AlphaFoldDB" id="A0AAJ2NR13"/>
<dbReference type="InterPro" id="IPR029063">
    <property type="entry name" value="SAM-dependent_MTases_sf"/>
</dbReference>
<dbReference type="Pfam" id="PF08241">
    <property type="entry name" value="Methyltransf_11"/>
    <property type="match status" value="1"/>
</dbReference>
<dbReference type="Proteomes" id="UP001285636">
    <property type="component" value="Unassembled WGS sequence"/>
</dbReference>